<accession>A0A317CMB9</accession>
<protein>
    <recommendedName>
        <fullName evidence="3">HAMP domain-containing protein</fullName>
    </recommendedName>
</protein>
<keyword evidence="2" id="KW-1133">Transmembrane helix</keyword>
<keyword evidence="2" id="KW-0812">Transmembrane</keyword>
<feature type="compositionally biased region" description="Basic and acidic residues" evidence="1">
    <location>
        <begin position="94"/>
        <end position="110"/>
    </location>
</feature>
<dbReference type="Gene3D" id="6.10.340.10">
    <property type="match status" value="1"/>
</dbReference>
<dbReference type="PROSITE" id="PS50885">
    <property type="entry name" value="HAMP"/>
    <property type="match status" value="1"/>
</dbReference>
<dbReference type="GO" id="GO:0007165">
    <property type="term" value="P:signal transduction"/>
    <property type="evidence" value="ECO:0007669"/>
    <property type="project" value="InterPro"/>
</dbReference>
<proteinExistence type="predicted"/>
<name>A0A317CMB9_9GAMM</name>
<feature type="region of interest" description="Disordered" evidence="1">
    <location>
        <begin position="80"/>
        <end position="147"/>
    </location>
</feature>
<dbReference type="GO" id="GO:0016020">
    <property type="term" value="C:membrane"/>
    <property type="evidence" value="ECO:0007669"/>
    <property type="project" value="InterPro"/>
</dbReference>
<dbReference type="InterPro" id="IPR003660">
    <property type="entry name" value="HAMP_dom"/>
</dbReference>
<evidence type="ECO:0000256" key="1">
    <source>
        <dbReference type="SAM" id="MobiDB-lite"/>
    </source>
</evidence>
<dbReference type="Proteomes" id="UP000245539">
    <property type="component" value="Unassembled WGS sequence"/>
</dbReference>
<evidence type="ECO:0000313" key="4">
    <source>
        <dbReference type="EMBL" id="PWQ99684.1"/>
    </source>
</evidence>
<organism evidence="4 5">
    <name type="scientific">Leucothrix pacifica</name>
    <dbReference type="NCBI Taxonomy" id="1247513"/>
    <lineage>
        <taxon>Bacteria</taxon>
        <taxon>Pseudomonadati</taxon>
        <taxon>Pseudomonadota</taxon>
        <taxon>Gammaproteobacteria</taxon>
        <taxon>Thiotrichales</taxon>
        <taxon>Thiotrichaceae</taxon>
        <taxon>Leucothrix</taxon>
    </lineage>
</organism>
<feature type="transmembrane region" description="Helical" evidence="2">
    <location>
        <begin position="216"/>
        <end position="237"/>
    </location>
</feature>
<evidence type="ECO:0000259" key="3">
    <source>
        <dbReference type="PROSITE" id="PS50885"/>
    </source>
</evidence>
<feature type="domain" description="HAMP" evidence="3">
    <location>
        <begin position="239"/>
        <end position="280"/>
    </location>
</feature>
<dbReference type="Pfam" id="PF00672">
    <property type="entry name" value="HAMP"/>
    <property type="match status" value="1"/>
</dbReference>
<dbReference type="AlphaFoldDB" id="A0A317CMB9"/>
<dbReference type="RefSeq" id="WP_109836622.1">
    <property type="nucleotide sequence ID" value="NZ_QGKM01000009.1"/>
</dbReference>
<evidence type="ECO:0000256" key="2">
    <source>
        <dbReference type="SAM" id="Phobius"/>
    </source>
</evidence>
<dbReference type="CDD" id="cd06225">
    <property type="entry name" value="HAMP"/>
    <property type="match status" value="1"/>
</dbReference>
<evidence type="ECO:0000313" key="5">
    <source>
        <dbReference type="Proteomes" id="UP000245539"/>
    </source>
</evidence>
<keyword evidence="2" id="KW-0472">Membrane</keyword>
<gene>
    <name evidence="4" type="ORF">DKW60_05250</name>
</gene>
<reference evidence="4 5" key="1">
    <citation type="submission" date="2018-05" db="EMBL/GenBank/DDBJ databases">
        <title>Leucothrix arctica sp. nov., isolated from Arctic seawater.</title>
        <authorList>
            <person name="Choi A."/>
            <person name="Baek K."/>
        </authorList>
    </citation>
    <scope>NUCLEOTIDE SEQUENCE [LARGE SCALE GENOMIC DNA]</scope>
    <source>
        <strain evidence="4 5">JCM 18388</strain>
    </source>
</reference>
<sequence>MQLTIASKLMLAFLGLTLVVLIATLGLARWSFERGFLDYVNALEQTRLEKVSANLATLYLANNSQWDGISREALNQTLVPLVNPRKRPPPPFGRPDKGDRPPPPRPDSFKPMESTTPSESLGGFADMPPLKDKPPKGGRPSLVDSLPAHLTPPTALFNRQGERMAGRVFKNADADADADIIEVPVIVDGETVAIVKSEPRRNFDSPIETEFSRQQWITSLVIGAAFLLLAALVSWWLTRLLLVPVRRIIRGIRHLSAGDYSQELSGGKDEFGHLMKDINHQMP</sequence>
<dbReference type="EMBL" id="QGKM01000009">
    <property type="protein sequence ID" value="PWQ99684.1"/>
    <property type="molecule type" value="Genomic_DNA"/>
</dbReference>
<keyword evidence="5" id="KW-1185">Reference proteome</keyword>
<comment type="caution">
    <text evidence="4">The sequence shown here is derived from an EMBL/GenBank/DDBJ whole genome shotgun (WGS) entry which is preliminary data.</text>
</comment>